<keyword evidence="1" id="KW-0472">Membrane</keyword>
<accession>A0A7C4GKX6</accession>
<feature type="transmembrane region" description="Helical" evidence="1">
    <location>
        <begin position="9"/>
        <end position="32"/>
    </location>
</feature>
<protein>
    <submittedName>
        <fullName evidence="2">DUF4897 domain-containing protein</fullName>
    </submittedName>
</protein>
<dbReference type="EMBL" id="DSZY01000035">
    <property type="protein sequence ID" value="HGU41082.1"/>
    <property type="molecule type" value="Genomic_DNA"/>
</dbReference>
<evidence type="ECO:0000313" key="2">
    <source>
        <dbReference type="EMBL" id="HGU41082.1"/>
    </source>
</evidence>
<sequence>MTGVNNKALFYVLIFVLVFFLLIDFVSLFFVRRNFSFEYYTTDVIVGFSEIATITTFGGLRFKDVKKREEFMRSYGANSKKNFEEYFSKISRDIGREVNVLNVESTATSRDTLLEITETVTLSGLVRKYPNGKFEAGLGKIRLSNIGNSQLRVKIPREAELELADPTPTRVNRNVLVWEGLDILYFPNVVYKKGEGQ</sequence>
<reference evidence="2" key="1">
    <citation type="journal article" date="2020" name="mSystems">
        <title>Genome- and Community-Level Interaction Insights into Carbon Utilization and Element Cycling Functions of Hydrothermarchaeota in Hydrothermal Sediment.</title>
        <authorList>
            <person name="Zhou Z."/>
            <person name="Liu Y."/>
            <person name="Xu W."/>
            <person name="Pan J."/>
            <person name="Luo Z.H."/>
            <person name="Li M."/>
        </authorList>
    </citation>
    <scope>NUCLEOTIDE SEQUENCE [LARGE SCALE GENOMIC DNA]</scope>
    <source>
        <strain evidence="2">SpSt-609</strain>
    </source>
</reference>
<keyword evidence="1" id="KW-1133">Transmembrane helix</keyword>
<organism evidence="2">
    <name type="scientific">Fervidobacterium thailandense</name>
    <dbReference type="NCBI Taxonomy" id="1008305"/>
    <lineage>
        <taxon>Bacteria</taxon>
        <taxon>Thermotogati</taxon>
        <taxon>Thermotogota</taxon>
        <taxon>Thermotogae</taxon>
        <taxon>Thermotogales</taxon>
        <taxon>Fervidobacteriaceae</taxon>
        <taxon>Fervidobacterium</taxon>
    </lineage>
</organism>
<dbReference type="InterPro" id="IPR032604">
    <property type="entry name" value="DUF4897"/>
</dbReference>
<proteinExistence type="predicted"/>
<comment type="caution">
    <text evidence="2">The sequence shown here is derived from an EMBL/GenBank/DDBJ whole genome shotgun (WGS) entry which is preliminary data.</text>
</comment>
<dbReference type="AlphaFoldDB" id="A0A7C4GKX6"/>
<evidence type="ECO:0000256" key="1">
    <source>
        <dbReference type="SAM" id="Phobius"/>
    </source>
</evidence>
<name>A0A7C4GKX6_9BACT</name>
<dbReference type="Pfam" id="PF16238">
    <property type="entry name" value="DUF4897"/>
    <property type="match status" value="1"/>
</dbReference>
<gene>
    <name evidence="2" type="ORF">ENT77_07790</name>
</gene>
<keyword evidence="1" id="KW-0812">Transmembrane</keyword>